<feature type="domain" description="Protein-glutamine gamma-glutamyltransferase-like C-terminal" evidence="3">
    <location>
        <begin position="170"/>
        <end position="233"/>
    </location>
</feature>
<dbReference type="Proteomes" id="UP001597012">
    <property type="component" value="Unassembled WGS sequence"/>
</dbReference>
<evidence type="ECO:0000313" key="5">
    <source>
        <dbReference type="Proteomes" id="UP001597012"/>
    </source>
</evidence>
<keyword evidence="1" id="KW-0472">Membrane</keyword>
<name>A0ABW3B187_9FLAO</name>
<organism evidence="4 5">
    <name type="scientific">Maribacter chungangensis</name>
    <dbReference type="NCBI Taxonomy" id="1069117"/>
    <lineage>
        <taxon>Bacteria</taxon>
        <taxon>Pseudomonadati</taxon>
        <taxon>Bacteroidota</taxon>
        <taxon>Flavobacteriia</taxon>
        <taxon>Flavobacteriales</taxon>
        <taxon>Flavobacteriaceae</taxon>
        <taxon>Maribacter</taxon>
    </lineage>
</organism>
<proteinExistence type="predicted"/>
<feature type="chain" id="PRO_5047147578" evidence="2">
    <location>
        <begin position="21"/>
        <end position="246"/>
    </location>
</feature>
<protein>
    <submittedName>
        <fullName evidence="4">DUF4129 domain-containing protein</fullName>
    </submittedName>
</protein>
<evidence type="ECO:0000259" key="3">
    <source>
        <dbReference type="Pfam" id="PF13559"/>
    </source>
</evidence>
<comment type="caution">
    <text evidence="4">The sequence shown here is derived from an EMBL/GenBank/DDBJ whole genome shotgun (WGS) entry which is preliminary data.</text>
</comment>
<dbReference type="InterPro" id="IPR025403">
    <property type="entry name" value="TgpA-like_C"/>
</dbReference>
<dbReference type="EMBL" id="JBHTHY010000004">
    <property type="protein sequence ID" value="MFD0797062.1"/>
    <property type="molecule type" value="Genomic_DNA"/>
</dbReference>
<keyword evidence="1" id="KW-0812">Transmembrane</keyword>
<reference evidence="5" key="1">
    <citation type="journal article" date="2019" name="Int. J. Syst. Evol. Microbiol.">
        <title>The Global Catalogue of Microorganisms (GCM) 10K type strain sequencing project: providing services to taxonomists for standard genome sequencing and annotation.</title>
        <authorList>
            <consortium name="The Broad Institute Genomics Platform"/>
            <consortium name="The Broad Institute Genome Sequencing Center for Infectious Disease"/>
            <person name="Wu L."/>
            <person name="Ma J."/>
        </authorList>
    </citation>
    <scope>NUCLEOTIDE SEQUENCE [LARGE SCALE GENOMIC DNA]</scope>
    <source>
        <strain evidence="5">CCUG 61948</strain>
    </source>
</reference>
<feature type="signal peptide" evidence="2">
    <location>
        <begin position="1"/>
        <end position="20"/>
    </location>
</feature>
<dbReference type="RefSeq" id="WP_379933157.1">
    <property type="nucleotide sequence ID" value="NZ_JBHTHY010000004.1"/>
</dbReference>
<feature type="transmembrane region" description="Helical" evidence="1">
    <location>
        <begin position="100"/>
        <end position="120"/>
    </location>
</feature>
<evidence type="ECO:0000256" key="2">
    <source>
        <dbReference type="SAM" id="SignalP"/>
    </source>
</evidence>
<gene>
    <name evidence="4" type="ORF">ACFQZJ_06295</name>
</gene>
<sequence length="246" mass="28994">MRKIVVLGLMYLLIGSNSWAQDSVSTIKYDTSDISPTRIDKDQLESFKNNPDFNYDQVQNAAPDWWISFKNWISNVIIKIFEWLFGIEKAAGAFARFLEILPYLLLAVLVFILIKFFLNVNARAVIHTKKNQAIVALSEDEHIIKNEDIQQLIQNALDQKNYRLAVRYYYLYMLQLMSEKELITWELQKTNEDYTKELQKPELVKPFAASTRLYNYFWYGEFPIDESKYRKAETDFITLQNLLNNG</sequence>
<accession>A0ABW3B187</accession>
<evidence type="ECO:0000313" key="4">
    <source>
        <dbReference type="EMBL" id="MFD0797062.1"/>
    </source>
</evidence>
<evidence type="ECO:0000256" key="1">
    <source>
        <dbReference type="SAM" id="Phobius"/>
    </source>
</evidence>
<keyword evidence="5" id="KW-1185">Reference proteome</keyword>
<dbReference type="Pfam" id="PF13559">
    <property type="entry name" value="DUF4129"/>
    <property type="match status" value="1"/>
</dbReference>
<keyword evidence="2" id="KW-0732">Signal</keyword>
<keyword evidence="1" id="KW-1133">Transmembrane helix</keyword>